<dbReference type="EMBL" id="BBXM02000002">
    <property type="protein sequence ID" value="GIC86014.1"/>
    <property type="molecule type" value="Genomic_DNA"/>
</dbReference>
<dbReference type="SMART" id="SM00954">
    <property type="entry name" value="RelA_SpoT"/>
    <property type="match status" value="1"/>
</dbReference>
<feature type="domain" description="RelA/SpoT" evidence="1">
    <location>
        <begin position="46"/>
        <end position="203"/>
    </location>
</feature>
<dbReference type="InterPro" id="IPR007685">
    <property type="entry name" value="RelA_SpoT"/>
</dbReference>
<dbReference type="RefSeq" id="XP_043143280.1">
    <property type="nucleotide sequence ID" value="XM_043287345.1"/>
</dbReference>
<proteinExistence type="predicted"/>
<reference evidence="2" key="1">
    <citation type="journal article" date="2015" name="Genome Announc.">
        <title>Draft Genome Sequence of the Pathogenic Filamentous Fungus Aspergillus udagawae Strain IFM 46973T.</title>
        <authorList>
            <person name="Kusuya Y."/>
            <person name="Takahashi-Nakaguchi A."/>
            <person name="Takahashi H."/>
            <person name="Yaguchi T."/>
        </authorList>
    </citation>
    <scope>NUCLEOTIDE SEQUENCE</scope>
    <source>
        <strain evidence="2">IFM 46973</strain>
    </source>
</reference>
<dbReference type="InterPro" id="IPR043519">
    <property type="entry name" value="NT_sf"/>
</dbReference>
<dbReference type="PANTHER" id="PTHR41773:SF1">
    <property type="entry name" value="RELA_SPOT DOMAIN-CONTAINING PROTEIN"/>
    <property type="match status" value="1"/>
</dbReference>
<organism evidence="2 3">
    <name type="scientific">Aspergillus udagawae</name>
    <dbReference type="NCBI Taxonomy" id="91492"/>
    <lineage>
        <taxon>Eukaryota</taxon>
        <taxon>Fungi</taxon>
        <taxon>Dikarya</taxon>
        <taxon>Ascomycota</taxon>
        <taxon>Pezizomycotina</taxon>
        <taxon>Eurotiomycetes</taxon>
        <taxon>Eurotiomycetidae</taxon>
        <taxon>Eurotiales</taxon>
        <taxon>Aspergillaceae</taxon>
        <taxon>Aspergillus</taxon>
        <taxon>Aspergillus subgen. Fumigati</taxon>
    </lineage>
</organism>
<dbReference type="Pfam" id="PF04607">
    <property type="entry name" value="RelA_SpoT"/>
    <property type="match status" value="1"/>
</dbReference>
<sequence>MSESIIELFLKDYESHLSFYVGLASYAETRCRKALVESGIPAIVTARAKSPERLLAKIRQRDAAKNYQSAEDILHDLVDLVGVRIALYFPDQESQIEVILRRLFEVKEVKRHDKTLVPVPNVAVQSDALQWSTVPAEGPYAPRFHGYRATHFRVKARDEDFSGPDDNTARRQQTMIEVQVASLLMHAWSEVNHDLAYKTLNGQLSVDELRVLDGINGLVLTGEVLLSQLKVSVEARIAVQKRPFSNYFELGAFVQRYAPYHPAGPGGEYRMGSLSWLLYVTRHLGINYPEALGERLGRWSAEPANLMNYPLVQSILDFIFAEWNARAPPTLERPLLQPALNDKFQSGMPALEQKLKVYCHILAYACEAKPLLPDGGDGAVICLPSAYQWLNDAGYLVPDAQFNFLSGEQLEETQRCIRELWDWFVNSSRARARVPFGIARARVGNKRQ</sequence>
<dbReference type="AlphaFoldDB" id="A0A8E0QMI0"/>
<evidence type="ECO:0000259" key="1">
    <source>
        <dbReference type="SMART" id="SM00954"/>
    </source>
</evidence>
<evidence type="ECO:0000313" key="3">
    <source>
        <dbReference type="Proteomes" id="UP000036893"/>
    </source>
</evidence>
<reference evidence="2" key="2">
    <citation type="submission" date="2021-01" db="EMBL/GenBank/DDBJ databases">
        <title>Pan-genome distribution and transcriptional activeness of fungal secondary metabolism genes in Aspergillus section Fumigati.</title>
        <authorList>
            <person name="Takahashi H."/>
            <person name="Umemura M."/>
            <person name="Ninomiya A."/>
            <person name="Kusuya Y."/>
            <person name="Urayama S."/>
            <person name="Shimizu M."/>
            <person name="Watanabe A."/>
            <person name="Kamei K."/>
            <person name="Yaguchi T."/>
            <person name="Hagiwara D."/>
        </authorList>
    </citation>
    <scope>NUCLEOTIDE SEQUENCE</scope>
    <source>
        <strain evidence="2">IFM 46973</strain>
    </source>
</reference>
<name>A0A8E0QMI0_9EURO</name>
<dbReference type="CDD" id="cd05399">
    <property type="entry name" value="NT_Rel-Spo_like"/>
    <property type="match status" value="1"/>
</dbReference>
<dbReference type="Proteomes" id="UP000036893">
    <property type="component" value="Unassembled WGS sequence"/>
</dbReference>
<protein>
    <recommendedName>
        <fullName evidence="1">RelA/SpoT domain-containing protein</fullName>
    </recommendedName>
</protein>
<accession>A0A8E0QMI0</accession>
<comment type="caution">
    <text evidence="2">The sequence shown here is derived from an EMBL/GenBank/DDBJ whole genome shotgun (WGS) entry which is preliminary data.</text>
</comment>
<dbReference type="GeneID" id="66989850"/>
<dbReference type="SUPFAM" id="SSF81301">
    <property type="entry name" value="Nucleotidyltransferase"/>
    <property type="match status" value="1"/>
</dbReference>
<dbReference type="Gene3D" id="3.30.460.10">
    <property type="entry name" value="Beta Polymerase, domain 2"/>
    <property type="match status" value="1"/>
</dbReference>
<gene>
    <name evidence="2" type="ORF">Aud_002374</name>
</gene>
<dbReference type="PANTHER" id="PTHR41773">
    <property type="entry name" value="GTP PYROPHOSPHATASE-RELATED"/>
    <property type="match status" value="1"/>
</dbReference>
<dbReference type="GO" id="GO:0015969">
    <property type="term" value="P:guanosine tetraphosphate metabolic process"/>
    <property type="evidence" value="ECO:0007669"/>
    <property type="project" value="InterPro"/>
</dbReference>
<evidence type="ECO:0000313" key="2">
    <source>
        <dbReference type="EMBL" id="GIC86014.1"/>
    </source>
</evidence>